<dbReference type="Gene3D" id="3.40.50.1980">
    <property type="entry name" value="Nitrogenase molybdenum iron protein domain"/>
    <property type="match status" value="2"/>
</dbReference>
<dbReference type="Proteomes" id="UP000292003">
    <property type="component" value="Unassembled WGS sequence"/>
</dbReference>
<comment type="caution">
    <text evidence="7">The sequence shown here is derived from an EMBL/GenBank/DDBJ whole genome shotgun (WGS) entry which is preliminary data.</text>
</comment>
<feature type="chain" id="PRO_5020528634" evidence="5">
    <location>
        <begin position="30"/>
        <end position="325"/>
    </location>
</feature>
<evidence type="ECO:0000256" key="1">
    <source>
        <dbReference type="ARBA" id="ARBA00004196"/>
    </source>
</evidence>
<feature type="signal peptide" evidence="5">
    <location>
        <begin position="1"/>
        <end position="29"/>
    </location>
</feature>
<dbReference type="PANTHER" id="PTHR30532">
    <property type="entry name" value="IRON III DICITRATE-BINDING PERIPLASMIC PROTEIN"/>
    <property type="match status" value="1"/>
</dbReference>
<accession>A0A4Q7J903</accession>
<evidence type="ECO:0000259" key="6">
    <source>
        <dbReference type="PROSITE" id="PS50983"/>
    </source>
</evidence>
<feature type="domain" description="Fe/B12 periplasmic-binding" evidence="6">
    <location>
        <begin position="51"/>
        <end position="325"/>
    </location>
</feature>
<evidence type="ECO:0000256" key="2">
    <source>
        <dbReference type="ARBA" id="ARBA00008814"/>
    </source>
</evidence>
<dbReference type="EMBL" id="SFCC01000006">
    <property type="protein sequence ID" value="RZQ63352.1"/>
    <property type="molecule type" value="Genomic_DNA"/>
</dbReference>
<dbReference type="PROSITE" id="PS51257">
    <property type="entry name" value="PROKAR_LIPOPROTEIN"/>
    <property type="match status" value="1"/>
</dbReference>
<reference evidence="7 8" key="1">
    <citation type="submission" date="2019-02" db="EMBL/GenBank/DDBJ databases">
        <title>Draft genome sequence of Amycolatopsis sp. 8-3EHSu isolated from roots of Suaeda maritima.</title>
        <authorList>
            <person name="Duangmal K."/>
            <person name="Chantavorakit T."/>
        </authorList>
    </citation>
    <scope>NUCLEOTIDE SEQUENCE [LARGE SCALE GENOMIC DNA]</scope>
    <source>
        <strain evidence="7 8">8-3EHSu</strain>
    </source>
</reference>
<keyword evidence="4 5" id="KW-0732">Signal</keyword>
<dbReference type="OrthoDB" id="9793175at2"/>
<evidence type="ECO:0000256" key="3">
    <source>
        <dbReference type="ARBA" id="ARBA00022448"/>
    </source>
</evidence>
<keyword evidence="3" id="KW-0813">Transport</keyword>
<dbReference type="AlphaFoldDB" id="A0A4Q7J903"/>
<keyword evidence="8" id="KW-1185">Reference proteome</keyword>
<dbReference type="GO" id="GO:0030288">
    <property type="term" value="C:outer membrane-bounded periplasmic space"/>
    <property type="evidence" value="ECO:0007669"/>
    <property type="project" value="TreeGrafter"/>
</dbReference>
<comment type="subcellular location">
    <subcellularLocation>
        <location evidence="1">Cell envelope</location>
    </subcellularLocation>
</comment>
<name>A0A4Q7J903_9PSEU</name>
<proteinExistence type="inferred from homology"/>
<dbReference type="Pfam" id="PF01497">
    <property type="entry name" value="Peripla_BP_2"/>
    <property type="match status" value="1"/>
</dbReference>
<organism evidence="7 8">
    <name type="scientific">Amycolatopsis suaedae</name>
    <dbReference type="NCBI Taxonomy" id="2510978"/>
    <lineage>
        <taxon>Bacteria</taxon>
        <taxon>Bacillati</taxon>
        <taxon>Actinomycetota</taxon>
        <taxon>Actinomycetes</taxon>
        <taxon>Pseudonocardiales</taxon>
        <taxon>Pseudonocardiaceae</taxon>
        <taxon>Amycolatopsis</taxon>
    </lineage>
</organism>
<gene>
    <name evidence="7" type="ORF">EWH70_12925</name>
</gene>
<dbReference type="RefSeq" id="WP_130475605.1">
    <property type="nucleotide sequence ID" value="NZ_SFCC01000006.1"/>
</dbReference>
<comment type="similarity">
    <text evidence="2">Belongs to the bacterial solute-binding protein 8 family.</text>
</comment>
<evidence type="ECO:0000313" key="8">
    <source>
        <dbReference type="Proteomes" id="UP000292003"/>
    </source>
</evidence>
<dbReference type="InterPro" id="IPR002491">
    <property type="entry name" value="ABC_transptr_periplasmic_BD"/>
</dbReference>
<evidence type="ECO:0000256" key="5">
    <source>
        <dbReference type="SAM" id="SignalP"/>
    </source>
</evidence>
<dbReference type="SUPFAM" id="SSF53807">
    <property type="entry name" value="Helical backbone' metal receptor"/>
    <property type="match status" value="1"/>
</dbReference>
<evidence type="ECO:0000256" key="4">
    <source>
        <dbReference type="ARBA" id="ARBA00022729"/>
    </source>
</evidence>
<sequence>MRTKLPWRTVVLSAVLALGLTACGGGTEAADATVPVTTDKGVVNIPAAPRKVVVLNPALTGYLYGLGVPVGATIPTTRDPSPEGFSQFWAEQAKTAGTKVLPWSFDGFDFEAILGEKPDLIVAGGQGRPGLQAVEAYDRLSQIAPTVIVSTKPSTWRDELSFLAGQVFRKPAEAKTMVDAYQAKVTQVKAATKRPDGAAIYLMTTTGGTYFLPEGSALPATMSDLGFPADPVGQRNPNLKPASTGDSVKITPEQLGSVVTAPVVFVVPFQPGVPNAAALAKDPLYAGLPAFRAGKVYDLPGWTYRADYQAVMATLDHVQRQFAGS</sequence>
<dbReference type="GO" id="GO:1901678">
    <property type="term" value="P:iron coordination entity transport"/>
    <property type="evidence" value="ECO:0007669"/>
    <property type="project" value="UniProtKB-ARBA"/>
</dbReference>
<evidence type="ECO:0000313" key="7">
    <source>
        <dbReference type="EMBL" id="RZQ63352.1"/>
    </source>
</evidence>
<protein>
    <submittedName>
        <fullName evidence="7">Ferric enterobactin (Enterochelin)-binding protein</fullName>
    </submittedName>
</protein>
<dbReference type="PROSITE" id="PS50983">
    <property type="entry name" value="FE_B12_PBP"/>
    <property type="match status" value="1"/>
</dbReference>
<dbReference type="InterPro" id="IPR051313">
    <property type="entry name" value="Bact_iron-sidero_bind"/>
</dbReference>
<dbReference type="PANTHER" id="PTHR30532:SF24">
    <property type="entry name" value="FERRIC ENTEROBACTIN-BINDING PERIPLASMIC PROTEIN FEPB"/>
    <property type="match status" value="1"/>
</dbReference>